<feature type="non-terminal residue" evidence="1">
    <location>
        <position position="1"/>
    </location>
</feature>
<proteinExistence type="predicted"/>
<protein>
    <submittedName>
        <fullName evidence="1">Uncharacterized protein</fullName>
    </submittedName>
</protein>
<organism evidence="1 2">
    <name type="scientific">Trifolium medium</name>
    <dbReference type="NCBI Taxonomy" id="97028"/>
    <lineage>
        <taxon>Eukaryota</taxon>
        <taxon>Viridiplantae</taxon>
        <taxon>Streptophyta</taxon>
        <taxon>Embryophyta</taxon>
        <taxon>Tracheophyta</taxon>
        <taxon>Spermatophyta</taxon>
        <taxon>Magnoliopsida</taxon>
        <taxon>eudicotyledons</taxon>
        <taxon>Gunneridae</taxon>
        <taxon>Pentapetalae</taxon>
        <taxon>rosids</taxon>
        <taxon>fabids</taxon>
        <taxon>Fabales</taxon>
        <taxon>Fabaceae</taxon>
        <taxon>Papilionoideae</taxon>
        <taxon>50 kb inversion clade</taxon>
        <taxon>NPAAA clade</taxon>
        <taxon>Hologalegina</taxon>
        <taxon>IRL clade</taxon>
        <taxon>Trifolieae</taxon>
        <taxon>Trifolium</taxon>
    </lineage>
</organism>
<evidence type="ECO:0000313" key="1">
    <source>
        <dbReference type="EMBL" id="MCI80734.1"/>
    </source>
</evidence>
<name>A0A392UXG9_9FABA</name>
<reference evidence="1 2" key="1">
    <citation type="journal article" date="2018" name="Front. Plant Sci.">
        <title>Red Clover (Trifolium pratense) and Zigzag Clover (T. medium) - A Picture of Genomic Similarities and Differences.</title>
        <authorList>
            <person name="Dluhosova J."/>
            <person name="Istvanek J."/>
            <person name="Nedelnik J."/>
            <person name="Repkova J."/>
        </authorList>
    </citation>
    <scope>NUCLEOTIDE SEQUENCE [LARGE SCALE GENOMIC DNA]</scope>
    <source>
        <strain evidence="2">cv. 10/8</strain>
        <tissue evidence="1">Leaf</tissue>
    </source>
</reference>
<dbReference type="Proteomes" id="UP000265520">
    <property type="component" value="Unassembled WGS sequence"/>
</dbReference>
<dbReference type="AlphaFoldDB" id="A0A392UXG9"/>
<accession>A0A392UXG9</accession>
<keyword evidence="2" id="KW-1185">Reference proteome</keyword>
<evidence type="ECO:0000313" key="2">
    <source>
        <dbReference type="Proteomes" id="UP000265520"/>
    </source>
</evidence>
<comment type="caution">
    <text evidence="1">The sequence shown here is derived from an EMBL/GenBank/DDBJ whole genome shotgun (WGS) entry which is preliminary data.</text>
</comment>
<sequence>EAMPAFGIRSSHVPGRVARVRVENVRTVMILMKHVRRRGMVSSILGEGESVEVK</sequence>
<dbReference type="EMBL" id="LXQA011002102">
    <property type="protein sequence ID" value="MCI80734.1"/>
    <property type="molecule type" value="Genomic_DNA"/>
</dbReference>